<feature type="region of interest" description="Disordered" evidence="1">
    <location>
        <begin position="1"/>
        <end position="30"/>
    </location>
</feature>
<comment type="caution">
    <text evidence="4">The sequence shown here is derived from an EMBL/GenBank/DDBJ whole genome shotgun (WGS) entry which is preliminary data.</text>
</comment>
<dbReference type="PANTHER" id="PTHR31138:SF1">
    <property type="entry name" value="PDZ DOMAIN-CONTAINING PROTEIN"/>
    <property type="match status" value="1"/>
</dbReference>
<evidence type="ECO:0000313" key="5">
    <source>
        <dbReference type="Proteomes" id="UP000812966"/>
    </source>
</evidence>
<feature type="compositionally biased region" description="Basic and acidic residues" evidence="1">
    <location>
        <begin position="352"/>
        <end position="371"/>
    </location>
</feature>
<dbReference type="EMBL" id="JABELV010000036">
    <property type="protein sequence ID" value="KAG7562244.1"/>
    <property type="molecule type" value="Genomic_DNA"/>
</dbReference>
<dbReference type="GO" id="GO:0008289">
    <property type="term" value="F:lipid binding"/>
    <property type="evidence" value="ECO:0007669"/>
    <property type="project" value="InterPro"/>
</dbReference>
<feature type="region of interest" description="Disordered" evidence="1">
    <location>
        <begin position="781"/>
        <end position="815"/>
    </location>
</feature>
<evidence type="ECO:0000313" key="4">
    <source>
        <dbReference type="EMBL" id="KAG7562244.1"/>
    </source>
</evidence>
<dbReference type="AlphaFoldDB" id="A0A8K0JMU9"/>
<feature type="compositionally biased region" description="Basic and acidic residues" evidence="1">
    <location>
        <begin position="209"/>
        <end position="218"/>
    </location>
</feature>
<accession>A0A8K0JMU9</accession>
<evidence type="ECO:0000259" key="3">
    <source>
        <dbReference type="Pfam" id="PF19343"/>
    </source>
</evidence>
<feature type="compositionally biased region" description="Basic and acidic residues" evidence="1">
    <location>
        <begin position="233"/>
        <end position="285"/>
    </location>
</feature>
<dbReference type="Gene3D" id="3.15.10.10">
    <property type="entry name" value="Bactericidal permeability-increasing protein, domain 1"/>
    <property type="match status" value="1"/>
</dbReference>
<dbReference type="OrthoDB" id="19394at2759"/>
<dbReference type="PANTHER" id="PTHR31138">
    <property type="entry name" value="CHROMOSOME 19, WHOLE GENOME SHOTGUN SEQUENCE"/>
    <property type="match status" value="1"/>
</dbReference>
<feature type="domain" description="HAM1-like C-terminal" evidence="2">
    <location>
        <begin position="722"/>
        <end position="875"/>
    </location>
</feature>
<dbReference type="Pfam" id="PF19343">
    <property type="entry name" value="HAM1_N"/>
    <property type="match status" value="2"/>
</dbReference>
<organism evidence="4 5">
    <name type="scientific">Filobasidium floriforme</name>
    <dbReference type="NCBI Taxonomy" id="5210"/>
    <lineage>
        <taxon>Eukaryota</taxon>
        <taxon>Fungi</taxon>
        <taxon>Dikarya</taxon>
        <taxon>Basidiomycota</taxon>
        <taxon>Agaricomycotina</taxon>
        <taxon>Tremellomycetes</taxon>
        <taxon>Filobasidiales</taxon>
        <taxon>Filobasidiaceae</taxon>
        <taxon>Filobasidium</taxon>
    </lineage>
</organism>
<feature type="compositionally biased region" description="Low complexity" evidence="1">
    <location>
        <begin position="892"/>
        <end position="913"/>
    </location>
</feature>
<feature type="region of interest" description="Disordered" evidence="1">
    <location>
        <begin position="890"/>
        <end position="913"/>
    </location>
</feature>
<dbReference type="InterPro" id="IPR017943">
    <property type="entry name" value="Bactericidal_perm-incr_a/b_dom"/>
</dbReference>
<dbReference type="InterPro" id="IPR027842">
    <property type="entry name" value="HAM1-like_C"/>
</dbReference>
<dbReference type="Pfam" id="PF14613">
    <property type="entry name" value="HAM1_C"/>
    <property type="match status" value="1"/>
</dbReference>
<proteinExistence type="predicted"/>
<feature type="domain" description="HAM1-like N-terminal" evidence="3">
    <location>
        <begin position="17"/>
        <end position="301"/>
    </location>
</feature>
<feature type="compositionally biased region" description="Basic and acidic residues" evidence="1">
    <location>
        <begin position="295"/>
        <end position="333"/>
    </location>
</feature>
<dbReference type="SUPFAM" id="SSF55394">
    <property type="entry name" value="Bactericidal permeability-increasing protein, BPI"/>
    <property type="match status" value="1"/>
</dbReference>
<reference evidence="4" key="1">
    <citation type="submission" date="2020-04" db="EMBL/GenBank/DDBJ databases">
        <title>Analysis of mating type loci in Filobasidium floriforme.</title>
        <authorList>
            <person name="Nowrousian M."/>
        </authorList>
    </citation>
    <scope>NUCLEOTIDE SEQUENCE</scope>
    <source>
        <strain evidence="4">CBS 6242</strain>
    </source>
</reference>
<feature type="domain" description="HAM1-like N-terminal" evidence="3">
    <location>
        <begin position="311"/>
        <end position="712"/>
    </location>
</feature>
<keyword evidence="5" id="KW-1185">Reference proteome</keyword>
<gene>
    <name evidence="4" type="ORF">FFLO_02330</name>
</gene>
<sequence>MSHVPQTKSEISNNPSSLGVTSANSPKEQEADVARKLKLYGVIQAMRDGRMPDNNQINEALEYAIRMSPVDLSKLSPDGKLLVEDVRDILETARMMINEKNHGELFQNFVWSTRKGDPTRGAKSKSELMPASKSEYKADANQAAAHLRTLITLFATNSEARKLLHDFGFVARDIFATTASKAADKARPDQSQLDQIDKPAPSGEWIGPDGRRVGKNETPELQIKGPNGSEFRANPKDDPRDAKVVGTDGKERSAGEAAQEAREKKDQAKNEAYEKKEQARGEAENRTGGTGGLKEQAKSHMEDIRTSGHPIDTARAKKDEAKHEAHEKKEQGRQEANARSGEHDTPQNAQQAKDKALNAIPDKHREKASRGIDETRNIIEDAFPEERREQFIYRLKKVVVDCQEHKDYQEAMSFFLDKAENYKGHAKHVQSHGVDSAAKVADDPQYNQASLEFRALLERFANGRSMQPLWDAIDQMYTDAREDEGLRNWYHRANEYIHKTLLEPGYILDDDSTREGERLRDDGKEYFDHKYKPHFKNLGDEISNFFMAMGDDPLNQRFGEDWKRLTKDLLFDAEGNLAYKPKLLNDIRRVILPSIIRNIGYIPIPRAEYSDDKIDLVIENLVLQGANLAPNVVEIASNNHFKFSPYESIPDQQHHIITLGFSQIQADLRDVIFQFRRKSGWPKIKDSGVADVLIGGKGISVKVTLETNNKRDSTFSVKDIDVDIDTLKFAIRDSHHDLLYKFVKAIATSTIRKAVEAGIHGALRTALEHVDDQVTEVRNRMNEAKRSDETTRRDELKNLYSRKKDTAKHNKEKADEKTGTFKLVTDPHDSIVKDVDSKRTEQSYTKRAATIDESIGKSNDWKSPIFSIVNSSKSHPAHTGKPITSQVSDAVHGATGSHGTHGTHGTSTGAPRY</sequence>
<feature type="compositionally biased region" description="Polar residues" evidence="1">
    <location>
        <begin position="1"/>
        <end position="26"/>
    </location>
</feature>
<feature type="region of interest" description="Disordered" evidence="1">
    <location>
        <begin position="181"/>
        <end position="371"/>
    </location>
</feature>
<protein>
    <submittedName>
        <fullName evidence="4">Uncharacterized protein</fullName>
    </submittedName>
</protein>
<evidence type="ECO:0000256" key="1">
    <source>
        <dbReference type="SAM" id="MobiDB-lite"/>
    </source>
</evidence>
<name>A0A8K0JMU9_9TREE</name>
<dbReference type="InterPro" id="IPR045967">
    <property type="entry name" value="HAM1-like_N"/>
</dbReference>
<dbReference type="Proteomes" id="UP000812966">
    <property type="component" value="Unassembled WGS sequence"/>
</dbReference>
<evidence type="ECO:0000259" key="2">
    <source>
        <dbReference type="Pfam" id="PF14613"/>
    </source>
</evidence>